<comment type="function">
    <text evidence="6">RNaseP catalyzes the removal of the 5'-leader sequence from pre-tRNA to produce the mature 5'-terminus. It can also cleave other RNA substrates such as 4.5S RNA. The protein component plays an auxiliary but essential role in vivo by binding to the 5'-leader sequence and broadening the substrate specificity of the ribozyme.</text>
</comment>
<evidence type="ECO:0000313" key="9">
    <source>
        <dbReference type="Proteomes" id="UP000074119"/>
    </source>
</evidence>
<protein>
    <recommendedName>
        <fullName evidence="6 7">Ribonuclease P protein component</fullName>
        <shortName evidence="6">RNase P protein</shortName>
        <shortName evidence="6">RNaseP protein</shortName>
        <ecNumber evidence="6 7">3.1.26.5</ecNumber>
    </recommendedName>
    <alternativeName>
        <fullName evidence="6">Protein C5</fullName>
    </alternativeName>
</protein>
<dbReference type="AlphaFoldDB" id="A0A127MAF6"/>
<dbReference type="RefSeq" id="WP_008253101.1">
    <property type="nucleotide sequence ID" value="NZ_CP014544.1"/>
</dbReference>
<evidence type="ECO:0000313" key="8">
    <source>
        <dbReference type="EMBL" id="AMO70209.1"/>
    </source>
</evidence>
<dbReference type="SUPFAM" id="SSF54211">
    <property type="entry name" value="Ribosomal protein S5 domain 2-like"/>
    <property type="match status" value="1"/>
</dbReference>
<dbReference type="InterPro" id="IPR000100">
    <property type="entry name" value="RNase_P"/>
</dbReference>
<accession>A0A127MAF6</accession>
<comment type="similarity">
    <text evidence="6">Belongs to the RnpA family.</text>
</comment>
<evidence type="ECO:0000256" key="4">
    <source>
        <dbReference type="ARBA" id="ARBA00022801"/>
    </source>
</evidence>
<keyword evidence="3 6" id="KW-0255">Endonuclease</keyword>
<dbReference type="GO" id="GO:0042781">
    <property type="term" value="F:3'-tRNA processing endoribonuclease activity"/>
    <property type="evidence" value="ECO:0007669"/>
    <property type="project" value="TreeGrafter"/>
</dbReference>
<dbReference type="GO" id="GO:0001682">
    <property type="term" value="P:tRNA 5'-leader removal"/>
    <property type="evidence" value="ECO:0007669"/>
    <property type="project" value="UniProtKB-UniRule"/>
</dbReference>
<sequence length="125" mass="14763">MSFQFEKALRLLNASEYQAVFDESRLKVSSAEILFLARKNNLDRPRLGLVIAKKNVRLSVQRNRVKRNVRETFRHNQANLKGIDVIVLARRGLDQLDNAQMQEICNQLWLQLEKRAEKRFRQREG</sequence>
<dbReference type="PANTHER" id="PTHR33992:SF1">
    <property type="entry name" value="RIBONUCLEASE P PROTEIN COMPONENT"/>
    <property type="match status" value="1"/>
</dbReference>
<organism evidence="8 9">
    <name type="scientific">Zhongshania aliphaticivorans</name>
    <dbReference type="NCBI Taxonomy" id="1470434"/>
    <lineage>
        <taxon>Bacteria</taxon>
        <taxon>Pseudomonadati</taxon>
        <taxon>Pseudomonadota</taxon>
        <taxon>Gammaproteobacteria</taxon>
        <taxon>Cellvibrionales</taxon>
        <taxon>Spongiibacteraceae</taxon>
        <taxon>Zhongshania</taxon>
    </lineage>
</organism>
<proteinExistence type="inferred from homology"/>
<comment type="subunit">
    <text evidence="6">Consists of a catalytic RNA component (M1 or rnpB) and a protein subunit.</text>
</comment>
<dbReference type="Pfam" id="PF00825">
    <property type="entry name" value="Ribonuclease_P"/>
    <property type="match status" value="1"/>
</dbReference>
<dbReference type="Gene3D" id="3.30.230.10">
    <property type="match status" value="1"/>
</dbReference>
<evidence type="ECO:0000256" key="7">
    <source>
        <dbReference type="NCBIfam" id="TIGR00188"/>
    </source>
</evidence>
<comment type="catalytic activity">
    <reaction evidence="6">
        <text>Endonucleolytic cleavage of RNA, removing 5'-extranucleotides from tRNA precursor.</text>
        <dbReference type="EC" id="3.1.26.5"/>
    </reaction>
</comment>
<dbReference type="GO" id="GO:0004526">
    <property type="term" value="F:ribonuclease P activity"/>
    <property type="evidence" value="ECO:0007669"/>
    <property type="project" value="UniProtKB-UniRule"/>
</dbReference>
<dbReference type="InterPro" id="IPR020568">
    <property type="entry name" value="Ribosomal_Su5_D2-typ_SF"/>
</dbReference>
<keyword evidence="1 6" id="KW-0819">tRNA processing</keyword>
<dbReference type="STRING" id="1470434.AZF00_18705"/>
<dbReference type="PANTHER" id="PTHR33992">
    <property type="entry name" value="RIBONUCLEASE P PROTEIN COMPONENT"/>
    <property type="match status" value="1"/>
</dbReference>
<gene>
    <name evidence="6" type="primary">rnpA</name>
    <name evidence="8" type="ORF">AZF00_18705</name>
</gene>
<dbReference type="KEGG" id="zal:AZF00_18705"/>
<name>A0A127MAF6_9GAMM</name>
<evidence type="ECO:0000256" key="2">
    <source>
        <dbReference type="ARBA" id="ARBA00022722"/>
    </source>
</evidence>
<reference evidence="8 9" key="1">
    <citation type="submission" date="2015-12" db="EMBL/GenBank/DDBJ databases">
        <authorList>
            <person name="Shamseldin A."/>
            <person name="Moawad H."/>
            <person name="Abd El-Rahim W.M."/>
            <person name="Sadowsky M.J."/>
        </authorList>
    </citation>
    <scope>NUCLEOTIDE SEQUENCE [LARGE SCALE GENOMIC DNA]</scope>
    <source>
        <strain evidence="8 9">SM2</strain>
    </source>
</reference>
<dbReference type="Proteomes" id="UP000074119">
    <property type="component" value="Chromosome"/>
</dbReference>
<evidence type="ECO:0000256" key="1">
    <source>
        <dbReference type="ARBA" id="ARBA00022694"/>
    </source>
</evidence>
<dbReference type="EC" id="3.1.26.5" evidence="6 7"/>
<evidence type="ECO:0000256" key="5">
    <source>
        <dbReference type="ARBA" id="ARBA00022884"/>
    </source>
</evidence>
<keyword evidence="5 6" id="KW-0694">RNA-binding</keyword>
<evidence type="ECO:0000256" key="3">
    <source>
        <dbReference type="ARBA" id="ARBA00022759"/>
    </source>
</evidence>
<keyword evidence="2 6" id="KW-0540">Nuclease</keyword>
<dbReference type="InterPro" id="IPR014721">
    <property type="entry name" value="Ribsml_uS5_D2-typ_fold_subgr"/>
</dbReference>
<dbReference type="EMBL" id="CP014544">
    <property type="protein sequence ID" value="AMO70209.1"/>
    <property type="molecule type" value="Genomic_DNA"/>
</dbReference>
<dbReference type="GO" id="GO:0030677">
    <property type="term" value="C:ribonuclease P complex"/>
    <property type="evidence" value="ECO:0007669"/>
    <property type="project" value="TreeGrafter"/>
</dbReference>
<dbReference type="GO" id="GO:0000049">
    <property type="term" value="F:tRNA binding"/>
    <property type="evidence" value="ECO:0007669"/>
    <property type="project" value="UniProtKB-UniRule"/>
</dbReference>
<dbReference type="HAMAP" id="MF_00227">
    <property type="entry name" value="RNase_P"/>
    <property type="match status" value="1"/>
</dbReference>
<keyword evidence="4 6" id="KW-0378">Hydrolase</keyword>
<dbReference type="NCBIfam" id="TIGR00188">
    <property type="entry name" value="rnpA"/>
    <property type="match status" value="1"/>
</dbReference>
<evidence type="ECO:0000256" key="6">
    <source>
        <dbReference type="HAMAP-Rule" id="MF_00227"/>
    </source>
</evidence>